<keyword evidence="1" id="KW-0805">Transcription regulation</keyword>
<dbReference type="GO" id="GO:0043200">
    <property type="term" value="P:response to amino acid"/>
    <property type="evidence" value="ECO:0007669"/>
    <property type="project" value="TreeGrafter"/>
</dbReference>
<organism evidence="5 6">
    <name type="scientific">Bauldia litoralis</name>
    <dbReference type="NCBI Taxonomy" id="665467"/>
    <lineage>
        <taxon>Bacteria</taxon>
        <taxon>Pseudomonadati</taxon>
        <taxon>Pseudomonadota</taxon>
        <taxon>Alphaproteobacteria</taxon>
        <taxon>Hyphomicrobiales</taxon>
        <taxon>Kaistiaceae</taxon>
        <taxon>Bauldia</taxon>
    </lineage>
</organism>
<dbReference type="Pfam" id="PF01037">
    <property type="entry name" value="AsnC_trans_reg"/>
    <property type="match status" value="1"/>
</dbReference>
<dbReference type="PRINTS" id="PR00033">
    <property type="entry name" value="HTHASNC"/>
</dbReference>
<dbReference type="PROSITE" id="PS50956">
    <property type="entry name" value="HTH_ASNC_2"/>
    <property type="match status" value="1"/>
</dbReference>
<dbReference type="RefSeq" id="WP_090880377.1">
    <property type="nucleotide sequence ID" value="NZ_FMXQ01000012.1"/>
</dbReference>
<keyword evidence="2" id="KW-0238">DNA-binding</keyword>
<dbReference type="EMBL" id="FMXQ01000012">
    <property type="protein sequence ID" value="SDB55996.1"/>
    <property type="molecule type" value="Genomic_DNA"/>
</dbReference>
<dbReference type="GO" id="GO:0043565">
    <property type="term" value="F:sequence-specific DNA binding"/>
    <property type="evidence" value="ECO:0007669"/>
    <property type="project" value="InterPro"/>
</dbReference>
<sequence>MQLDEFDRKIVAVLAREGRATAVELSARVGLSPSACTRRLQGLEASGVIAGYRATIDPETVGLGVKAFVEVSLERQNDETLQAFETALAKCPNVLSCHLMSGGSDYLIELVAEDLSDFARLHANTLSRLPGVARIESKFALRQAVDRPLVPIG</sequence>
<dbReference type="InterPro" id="IPR011008">
    <property type="entry name" value="Dimeric_a/b-barrel"/>
</dbReference>
<dbReference type="InterPro" id="IPR000485">
    <property type="entry name" value="AsnC-type_HTH_dom"/>
</dbReference>
<dbReference type="PANTHER" id="PTHR30154">
    <property type="entry name" value="LEUCINE-RESPONSIVE REGULATORY PROTEIN"/>
    <property type="match status" value="1"/>
</dbReference>
<dbReference type="Gene3D" id="3.30.70.920">
    <property type="match status" value="1"/>
</dbReference>
<dbReference type="SUPFAM" id="SSF54909">
    <property type="entry name" value="Dimeric alpha+beta barrel"/>
    <property type="match status" value="1"/>
</dbReference>
<dbReference type="AlphaFoldDB" id="A0A1G6EF46"/>
<keyword evidence="6" id="KW-1185">Reference proteome</keyword>
<gene>
    <name evidence="5" type="ORF">SAMN02982931_04423</name>
</gene>
<dbReference type="InterPro" id="IPR036390">
    <property type="entry name" value="WH_DNA-bd_sf"/>
</dbReference>
<evidence type="ECO:0000256" key="2">
    <source>
        <dbReference type="ARBA" id="ARBA00023125"/>
    </source>
</evidence>
<evidence type="ECO:0000313" key="6">
    <source>
        <dbReference type="Proteomes" id="UP000199071"/>
    </source>
</evidence>
<accession>A0A1G6EF46</accession>
<keyword evidence="3" id="KW-0804">Transcription</keyword>
<dbReference type="CDD" id="cd00090">
    <property type="entry name" value="HTH_ARSR"/>
    <property type="match status" value="1"/>
</dbReference>
<name>A0A1G6EF46_9HYPH</name>
<evidence type="ECO:0000256" key="1">
    <source>
        <dbReference type="ARBA" id="ARBA00023015"/>
    </source>
</evidence>
<protein>
    <submittedName>
        <fullName evidence="5">Transcriptional regulator, AsnC family</fullName>
    </submittedName>
</protein>
<dbReference type="PANTHER" id="PTHR30154:SF46">
    <property type="entry name" value="TRANSCRIPTIONAL REGULATORY PROTEIN"/>
    <property type="match status" value="1"/>
</dbReference>
<dbReference type="OrthoDB" id="8085200at2"/>
<evidence type="ECO:0000256" key="3">
    <source>
        <dbReference type="ARBA" id="ARBA00023163"/>
    </source>
</evidence>
<dbReference type="Gene3D" id="1.10.10.10">
    <property type="entry name" value="Winged helix-like DNA-binding domain superfamily/Winged helix DNA-binding domain"/>
    <property type="match status" value="1"/>
</dbReference>
<evidence type="ECO:0000313" key="5">
    <source>
        <dbReference type="EMBL" id="SDB55996.1"/>
    </source>
</evidence>
<dbReference type="InterPro" id="IPR019888">
    <property type="entry name" value="Tscrpt_reg_AsnC-like"/>
</dbReference>
<dbReference type="InterPro" id="IPR019887">
    <property type="entry name" value="Tscrpt_reg_AsnC/Lrp_C"/>
</dbReference>
<dbReference type="Pfam" id="PF13412">
    <property type="entry name" value="HTH_24"/>
    <property type="match status" value="1"/>
</dbReference>
<dbReference type="PROSITE" id="PS00519">
    <property type="entry name" value="HTH_ASNC_1"/>
    <property type="match status" value="1"/>
</dbReference>
<dbReference type="STRING" id="665467.SAMN02982931_04423"/>
<dbReference type="Proteomes" id="UP000199071">
    <property type="component" value="Unassembled WGS sequence"/>
</dbReference>
<feature type="domain" description="HTH asnC-type" evidence="4">
    <location>
        <begin position="3"/>
        <end position="64"/>
    </location>
</feature>
<evidence type="ECO:0000259" key="4">
    <source>
        <dbReference type="PROSITE" id="PS50956"/>
    </source>
</evidence>
<dbReference type="GO" id="GO:0006355">
    <property type="term" value="P:regulation of DNA-templated transcription"/>
    <property type="evidence" value="ECO:0007669"/>
    <property type="project" value="UniProtKB-ARBA"/>
</dbReference>
<reference evidence="5 6" key="1">
    <citation type="submission" date="2016-10" db="EMBL/GenBank/DDBJ databases">
        <authorList>
            <person name="de Groot N.N."/>
        </authorList>
    </citation>
    <scope>NUCLEOTIDE SEQUENCE [LARGE SCALE GENOMIC DNA]</scope>
    <source>
        <strain evidence="5 6">ATCC 35022</strain>
    </source>
</reference>
<dbReference type="InterPro" id="IPR036388">
    <property type="entry name" value="WH-like_DNA-bd_sf"/>
</dbReference>
<dbReference type="InterPro" id="IPR019885">
    <property type="entry name" value="Tscrpt_reg_HTH_AsnC-type_CS"/>
</dbReference>
<dbReference type="SMART" id="SM00344">
    <property type="entry name" value="HTH_ASNC"/>
    <property type="match status" value="1"/>
</dbReference>
<dbReference type="GO" id="GO:0005829">
    <property type="term" value="C:cytosol"/>
    <property type="evidence" value="ECO:0007669"/>
    <property type="project" value="TreeGrafter"/>
</dbReference>
<dbReference type="SUPFAM" id="SSF46785">
    <property type="entry name" value="Winged helix' DNA-binding domain"/>
    <property type="match status" value="1"/>
</dbReference>
<dbReference type="InterPro" id="IPR011991">
    <property type="entry name" value="ArsR-like_HTH"/>
</dbReference>
<proteinExistence type="predicted"/>